<evidence type="ECO:0000256" key="4">
    <source>
        <dbReference type="ARBA" id="ARBA00022801"/>
    </source>
</evidence>
<dbReference type="Gene3D" id="3.40.50.1820">
    <property type="entry name" value="alpha/beta hydrolase"/>
    <property type="match status" value="1"/>
</dbReference>
<comment type="caution">
    <text evidence="9">The sequence shown here is derived from an EMBL/GenBank/DDBJ whole genome shotgun (WGS) entry which is preliminary data.</text>
</comment>
<name>A0ABQ8H943_9ROSI</name>
<reference evidence="9 10" key="1">
    <citation type="submission" date="2021-02" db="EMBL/GenBank/DDBJ databases">
        <title>Plant Genome Project.</title>
        <authorList>
            <person name="Zhang R.-G."/>
        </authorList>
    </citation>
    <scope>NUCLEOTIDE SEQUENCE [LARGE SCALE GENOMIC DNA]</scope>
    <source>
        <tissue evidence="9">Leaves</tissue>
    </source>
</reference>
<evidence type="ECO:0000313" key="10">
    <source>
        <dbReference type="Proteomes" id="UP000827721"/>
    </source>
</evidence>
<feature type="domain" description="EDS1 EP" evidence="8">
    <location>
        <begin position="446"/>
        <end position="629"/>
    </location>
</feature>
<evidence type="ECO:0000256" key="5">
    <source>
        <dbReference type="ARBA" id="ARBA00022821"/>
    </source>
</evidence>
<evidence type="ECO:0000256" key="1">
    <source>
        <dbReference type="ARBA" id="ARBA00004123"/>
    </source>
</evidence>
<dbReference type="Pfam" id="PF18117">
    <property type="entry name" value="EDS1_EP"/>
    <property type="match status" value="1"/>
</dbReference>
<accession>A0ABQ8H943</accession>
<keyword evidence="6" id="KW-0539">Nucleus</keyword>
<organism evidence="9 10">
    <name type="scientific">Xanthoceras sorbifolium</name>
    <dbReference type="NCBI Taxonomy" id="99658"/>
    <lineage>
        <taxon>Eukaryota</taxon>
        <taxon>Viridiplantae</taxon>
        <taxon>Streptophyta</taxon>
        <taxon>Embryophyta</taxon>
        <taxon>Tracheophyta</taxon>
        <taxon>Spermatophyta</taxon>
        <taxon>Magnoliopsida</taxon>
        <taxon>eudicotyledons</taxon>
        <taxon>Gunneridae</taxon>
        <taxon>Pentapetalae</taxon>
        <taxon>rosids</taxon>
        <taxon>malvids</taxon>
        <taxon>Sapindales</taxon>
        <taxon>Sapindaceae</taxon>
        <taxon>Xanthoceroideae</taxon>
        <taxon>Xanthoceras</taxon>
    </lineage>
</organism>
<evidence type="ECO:0000313" key="9">
    <source>
        <dbReference type="EMBL" id="KAH7550401.1"/>
    </source>
</evidence>
<dbReference type="Proteomes" id="UP000827721">
    <property type="component" value="Unassembled WGS sequence"/>
</dbReference>
<evidence type="ECO:0000256" key="2">
    <source>
        <dbReference type="ARBA" id="ARBA00004496"/>
    </source>
</evidence>
<dbReference type="PANTHER" id="PTHR47090">
    <property type="entry name" value="PROTEIN EDS1-RELATED"/>
    <property type="match status" value="1"/>
</dbReference>
<dbReference type="InterPro" id="IPR041266">
    <property type="entry name" value="EDS1_EP"/>
</dbReference>
<dbReference type="InterPro" id="IPR029058">
    <property type="entry name" value="AB_hydrolase_fold"/>
</dbReference>
<protein>
    <submittedName>
        <fullName evidence="9">Uncharacterized protein</fullName>
    </submittedName>
</protein>
<evidence type="ECO:0000259" key="7">
    <source>
        <dbReference type="Pfam" id="PF01764"/>
    </source>
</evidence>
<keyword evidence="3" id="KW-0963">Cytoplasm</keyword>
<proteinExistence type="predicted"/>
<keyword evidence="4" id="KW-0378">Hydrolase</keyword>
<gene>
    <name evidence="9" type="ORF">JRO89_XS13G0185800</name>
</gene>
<dbReference type="InterPro" id="IPR002921">
    <property type="entry name" value="Fungal_lipase-type"/>
</dbReference>
<evidence type="ECO:0000259" key="8">
    <source>
        <dbReference type="Pfam" id="PF18117"/>
    </source>
</evidence>
<dbReference type="SUPFAM" id="SSF53474">
    <property type="entry name" value="alpha/beta-Hydrolases"/>
    <property type="match status" value="1"/>
</dbReference>
<sequence>MMASPRIGEVINVREELIKKASLLATKAHKSPEKTYLVEKSRSSSEVIFSFPGSWSVNDWFTRSPFGEKKVDLAMFPSLKNIGNEDVATVNEASLNRFEAILATSQLQIEVGKAVTEKKQIVFTGHSSGGPIAILVTVWFLEKYTKTDPNKTMKPLCITFGSPLVSDRIFNHAISREDWSQYFTHFVMRYDIVPRVRLAPFESNETQPQIQPILDFLNPKHAVMVQEPVRAAQVLYVNVMRNASSVASNAACHLMGNTNKLLETVSSFIKLSPYRPFGTYVFCTENGSLVVVRNPDAVLQILFYSSQLSSGEVLEIAAIRSVRNHFNYQSETQSLEAKAVAALDQLEGLSLSSDGVGAWSSAADIGLNDLGLVSLFQISGSLENFEHGMFIMNSYCLYTDTLVFEFQSTRARLCLCAAGELEKQKLRNQKKIDDKITHILKALEVLEGYKTKCEAREVSYYDAFKASKDPDDFNANVRRLELAGIWDEIMEMLKKYDLPDGFEGRVEWVNLGTRYRRIVEPLDIANYYRHLKNEDTGPYMTKGRPRRYRRTQKWLEYAEPMRSIPCLESCFWAEVEELIQDQTSNPGDFNVVHGKVSHLARQVETWVNTSVLGDDIFLENSTFVNWWKSLPPQLTSMSWFSTRIK</sequence>
<feature type="domain" description="Fungal lipase-type" evidence="7">
    <location>
        <begin position="49"/>
        <end position="197"/>
    </location>
</feature>
<dbReference type="Pfam" id="PF01764">
    <property type="entry name" value="Lipase_3"/>
    <property type="match status" value="1"/>
</dbReference>
<comment type="subcellular location">
    <subcellularLocation>
        <location evidence="2">Cytoplasm</location>
    </subcellularLocation>
    <subcellularLocation>
        <location evidence="1">Nucleus</location>
    </subcellularLocation>
</comment>
<dbReference type="PANTHER" id="PTHR47090:SF2">
    <property type="entry name" value="PROTEIN EDS1-RELATED"/>
    <property type="match status" value="1"/>
</dbReference>
<dbReference type="InterPro" id="IPR044214">
    <property type="entry name" value="EDS1-like"/>
</dbReference>
<evidence type="ECO:0000256" key="6">
    <source>
        <dbReference type="ARBA" id="ARBA00023242"/>
    </source>
</evidence>
<keyword evidence="5" id="KW-0611">Plant defense</keyword>
<evidence type="ECO:0000256" key="3">
    <source>
        <dbReference type="ARBA" id="ARBA00022490"/>
    </source>
</evidence>
<dbReference type="EMBL" id="JAFEMO010000013">
    <property type="protein sequence ID" value="KAH7550401.1"/>
    <property type="molecule type" value="Genomic_DNA"/>
</dbReference>
<keyword evidence="10" id="KW-1185">Reference proteome</keyword>